<keyword evidence="2" id="KW-0472">Membrane</keyword>
<accession>A0A1E3IJT4</accession>
<feature type="transmembrane region" description="Helical" evidence="2">
    <location>
        <begin position="45"/>
        <end position="71"/>
    </location>
</feature>
<organism evidence="3 4">
    <name type="scientific">Cryptococcus depauperatus CBS 7841</name>
    <dbReference type="NCBI Taxonomy" id="1295531"/>
    <lineage>
        <taxon>Eukaryota</taxon>
        <taxon>Fungi</taxon>
        <taxon>Dikarya</taxon>
        <taxon>Basidiomycota</taxon>
        <taxon>Agaricomycotina</taxon>
        <taxon>Tremellomycetes</taxon>
        <taxon>Tremellales</taxon>
        <taxon>Cryptococcaceae</taxon>
        <taxon>Cryptococcus</taxon>
    </lineage>
</organism>
<keyword evidence="4" id="KW-1185">Reference proteome</keyword>
<proteinExistence type="predicted"/>
<protein>
    <submittedName>
        <fullName evidence="3">Uncharacterized protein</fullName>
    </submittedName>
</protein>
<evidence type="ECO:0000313" key="3">
    <source>
        <dbReference type="EMBL" id="WVN91043.1"/>
    </source>
</evidence>
<dbReference type="VEuPathDB" id="FungiDB:L203_02708"/>
<reference evidence="3" key="2">
    <citation type="journal article" date="2022" name="Elife">
        <title>Obligate sexual reproduction of a homothallic fungus closely related to the Cryptococcus pathogenic species complex.</title>
        <authorList>
            <person name="Passer A.R."/>
            <person name="Clancey S.A."/>
            <person name="Shea T."/>
            <person name="David-Palma M."/>
            <person name="Averette A.F."/>
            <person name="Boekhout T."/>
            <person name="Porcel B.M."/>
            <person name="Nowrousian M."/>
            <person name="Cuomo C.A."/>
            <person name="Sun S."/>
            <person name="Heitman J."/>
            <person name="Coelho M.A."/>
        </authorList>
    </citation>
    <scope>NUCLEOTIDE SEQUENCE</scope>
    <source>
        <strain evidence="3">CBS 7841</strain>
    </source>
</reference>
<reference evidence="3" key="3">
    <citation type="submission" date="2024-01" db="EMBL/GenBank/DDBJ databases">
        <authorList>
            <person name="Coelho M.A."/>
            <person name="David-Palma M."/>
            <person name="Shea T."/>
            <person name="Sun S."/>
            <person name="Cuomo C.A."/>
            <person name="Heitman J."/>
        </authorList>
    </citation>
    <scope>NUCLEOTIDE SEQUENCE</scope>
    <source>
        <strain evidence="3">CBS 7841</strain>
    </source>
</reference>
<evidence type="ECO:0000256" key="2">
    <source>
        <dbReference type="SAM" id="Phobius"/>
    </source>
</evidence>
<name>A0A1E3IJT4_9TREE</name>
<evidence type="ECO:0000256" key="1">
    <source>
        <dbReference type="SAM" id="MobiDB-lite"/>
    </source>
</evidence>
<feature type="region of interest" description="Disordered" evidence="1">
    <location>
        <begin position="1"/>
        <end position="23"/>
    </location>
</feature>
<dbReference type="AlphaFoldDB" id="A0A1E3IJT4"/>
<dbReference type="RefSeq" id="XP_066071743.1">
    <property type="nucleotide sequence ID" value="XM_066215646.1"/>
</dbReference>
<reference evidence="3" key="1">
    <citation type="submission" date="2016-06" db="EMBL/GenBank/DDBJ databases">
        <authorList>
            <person name="Cuomo C."/>
            <person name="Litvintseva A."/>
            <person name="Heitman J."/>
            <person name="Chen Y."/>
            <person name="Sun S."/>
            <person name="Springer D."/>
            <person name="Dromer F."/>
            <person name="Young S."/>
            <person name="Zeng Q."/>
            <person name="Chapman S."/>
            <person name="Gujja S."/>
            <person name="Saif S."/>
            <person name="Birren B."/>
        </authorList>
    </citation>
    <scope>NUCLEOTIDE SEQUENCE</scope>
    <source>
        <strain evidence="3">CBS 7841</strain>
    </source>
</reference>
<gene>
    <name evidence="3" type="ORF">L203_106290</name>
</gene>
<keyword evidence="2" id="KW-0812">Transmembrane</keyword>
<dbReference type="KEGG" id="cdep:91090498"/>
<dbReference type="OrthoDB" id="2575000at2759"/>
<evidence type="ECO:0000313" key="4">
    <source>
        <dbReference type="Proteomes" id="UP000094043"/>
    </source>
</evidence>
<feature type="transmembrane region" description="Helical" evidence="2">
    <location>
        <begin position="274"/>
        <end position="291"/>
    </location>
</feature>
<dbReference type="Proteomes" id="UP000094043">
    <property type="component" value="Chromosome 8"/>
</dbReference>
<feature type="transmembrane region" description="Helical" evidence="2">
    <location>
        <begin position="322"/>
        <end position="347"/>
    </location>
</feature>
<feature type="transmembrane region" description="Helical" evidence="2">
    <location>
        <begin position="192"/>
        <end position="217"/>
    </location>
</feature>
<dbReference type="GeneID" id="91090498"/>
<sequence length="415" mass="45608">MRIVRLSRPHEPSHTKVNQKTQMPKVTLAEQQDSFEDRDYAPPRWVVLLTRCVLPPLLFVTLAFTLFPLLLPTIKHHGMTFFTIQPSGQQQQLIPFSKLPVPVKISAHEHAPVHADEIKEAIVQSGNVTLERWLGLEGPSIYVGALQICSKISPNDSITCTSSSKAAYHAAFLPLSLGMTLFALPTAPSCPILLLVSGILSLLASIVFLLGLITWRLPFSINILRRKPRLEAAPHMPNYPGDSDSVRHLVYDEEEGKEKKGIVRVKWGSGPHPAFFCLILAALGVGGGAMIELSEVSKAYGDWDDIQAGEVGLVFQIGSLSYLLPFLPVCLILIIIVGSIPFLWTFFLSKKARFLSRTRSTNVSAAPPEIIVNQPRTEPANGHVQVSFSDSGLITPGGKDKRKSWRNTFGIGVAF</sequence>
<keyword evidence="2" id="KW-1133">Transmembrane helix</keyword>
<dbReference type="EMBL" id="CP143791">
    <property type="protein sequence ID" value="WVN91043.1"/>
    <property type="molecule type" value="Genomic_DNA"/>
</dbReference>